<keyword evidence="6" id="KW-1185">Reference proteome</keyword>
<dbReference type="InterPro" id="IPR001789">
    <property type="entry name" value="Sig_transdc_resp-reg_receiver"/>
</dbReference>
<dbReference type="HOGENOM" id="CLU_000445_43_7_6"/>
<dbReference type="InterPro" id="IPR003594">
    <property type="entry name" value="HATPase_dom"/>
</dbReference>
<dbReference type="EMBL" id="JH603170">
    <property type="protein sequence ID" value="EIC19560.1"/>
    <property type="molecule type" value="Genomic_DNA"/>
</dbReference>
<dbReference type="eggNOG" id="COG3437">
    <property type="taxonomic scope" value="Bacteria"/>
</dbReference>
<dbReference type="Gene3D" id="3.30.565.10">
    <property type="entry name" value="Histidine kinase-like ATPase, C-terminal domain"/>
    <property type="match status" value="1"/>
</dbReference>
<keyword evidence="5" id="KW-0238">DNA-binding</keyword>
<dbReference type="STRING" id="631362.Thi970DRAFT_03140"/>
<dbReference type="InterPro" id="IPR011006">
    <property type="entry name" value="CheY-like_superfamily"/>
</dbReference>
<dbReference type="GO" id="GO:0003677">
    <property type="term" value="F:DNA binding"/>
    <property type="evidence" value="ECO:0007669"/>
    <property type="project" value="UniProtKB-KW"/>
</dbReference>
<dbReference type="OrthoDB" id="9811749at2"/>
<dbReference type="Gene3D" id="3.40.50.2300">
    <property type="match status" value="1"/>
</dbReference>
<dbReference type="Proteomes" id="UP000002964">
    <property type="component" value="Unassembled WGS sequence"/>
</dbReference>
<dbReference type="PROSITE" id="PS50110">
    <property type="entry name" value="RESPONSE_REGULATORY"/>
    <property type="match status" value="1"/>
</dbReference>
<feature type="modified residue" description="4-aspartylphosphate" evidence="3">
    <location>
        <position position="70"/>
    </location>
</feature>
<dbReference type="InterPro" id="IPR036890">
    <property type="entry name" value="HATPase_C_sf"/>
</dbReference>
<keyword evidence="1 3" id="KW-0597">Phosphoprotein</keyword>
<dbReference type="SMART" id="SM00448">
    <property type="entry name" value="REC"/>
    <property type="match status" value="1"/>
</dbReference>
<dbReference type="SUPFAM" id="SSF55874">
    <property type="entry name" value="ATPase domain of HSP90 chaperone/DNA topoisomerase II/histidine kinase"/>
    <property type="match status" value="1"/>
</dbReference>
<accession>H8Z5S6</accession>
<organism evidence="5 6">
    <name type="scientific">Thiorhodovibrio frisius</name>
    <dbReference type="NCBI Taxonomy" id="631362"/>
    <lineage>
        <taxon>Bacteria</taxon>
        <taxon>Pseudomonadati</taxon>
        <taxon>Pseudomonadota</taxon>
        <taxon>Gammaproteobacteria</taxon>
        <taxon>Chromatiales</taxon>
        <taxon>Chromatiaceae</taxon>
        <taxon>Thiorhodovibrio</taxon>
    </lineage>
</organism>
<dbReference type="Pfam" id="PF00072">
    <property type="entry name" value="Response_reg"/>
    <property type="match status" value="1"/>
</dbReference>
<evidence type="ECO:0000259" key="4">
    <source>
        <dbReference type="PROSITE" id="PS50110"/>
    </source>
</evidence>
<feature type="domain" description="Response regulatory" evidence="4">
    <location>
        <begin position="21"/>
        <end position="137"/>
    </location>
</feature>
<reference evidence="6" key="1">
    <citation type="submission" date="2011-06" db="EMBL/GenBank/DDBJ databases">
        <authorList>
            <consortium name="US DOE Joint Genome Institute (JGI-PGF)"/>
            <person name="Lucas S."/>
            <person name="Han J."/>
            <person name="Lapidus A."/>
            <person name="Cheng J.-F."/>
            <person name="Goodwin L."/>
            <person name="Pitluck S."/>
            <person name="Peters L."/>
            <person name="Land M.L."/>
            <person name="Hauser L."/>
            <person name="Vogl K."/>
            <person name="Liu Z."/>
            <person name="Overmann J."/>
            <person name="Frigaard N.-U."/>
            <person name="Bryant D.A."/>
            <person name="Woyke T.J."/>
        </authorList>
    </citation>
    <scope>NUCLEOTIDE SEQUENCE [LARGE SCALE GENOMIC DNA]</scope>
    <source>
        <strain evidence="6">970</strain>
    </source>
</reference>
<proteinExistence type="predicted"/>
<evidence type="ECO:0000313" key="5">
    <source>
        <dbReference type="EMBL" id="EIC19560.1"/>
    </source>
</evidence>
<evidence type="ECO:0000256" key="2">
    <source>
        <dbReference type="ARBA" id="ARBA00023012"/>
    </source>
</evidence>
<dbReference type="SMART" id="SM00331">
    <property type="entry name" value="PP2C_SIG"/>
    <property type="match status" value="1"/>
</dbReference>
<dbReference type="Pfam" id="PF13581">
    <property type="entry name" value="HATPase_c_2"/>
    <property type="match status" value="1"/>
</dbReference>
<evidence type="ECO:0000256" key="1">
    <source>
        <dbReference type="ARBA" id="ARBA00022553"/>
    </source>
</evidence>
<dbReference type="eggNOG" id="COG2172">
    <property type="taxonomic scope" value="Bacteria"/>
</dbReference>
<dbReference type="Pfam" id="PF07228">
    <property type="entry name" value="SpoIIE"/>
    <property type="match status" value="1"/>
</dbReference>
<protein>
    <submittedName>
        <fullName evidence="5">Response regulator with CheY-like receiver domain and winged-helix DNA-binding domain</fullName>
    </submittedName>
</protein>
<dbReference type="GO" id="GO:0000160">
    <property type="term" value="P:phosphorelay signal transduction system"/>
    <property type="evidence" value="ECO:0007669"/>
    <property type="project" value="UniProtKB-KW"/>
</dbReference>
<dbReference type="PANTHER" id="PTHR45339">
    <property type="entry name" value="HYBRID SIGNAL TRANSDUCTION HISTIDINE KINASE J"/>
    <property type="match status" value="1"/>
</dbReference>
<dbReference type="InterPro" id="IPR036457">
    <property type="entry name" value="PPM-type-like_dom_sf"/>
</dbReference>
<evidence type="ECO:0000313" key="6">
    <source>
        <dbReference type="Proteomes" id="UP000002964"/>
    </source>
</evidence>
<dbReference type="RefSeq" id="WP_009149965.1">
    <property type="nucleotide sequence ID" value="NZ_CP121471.1"/>
</dbReference>
<sequence>MNTPDTQAQPDKVAAATSRGKALVVDDEPTNCRLLTQMLLREGFDTVEAHNGEEAIAKFDTEHVDIVFMDVMMPGMDGFEATRIIKARTGSQFVPVIFLTALRDEKSLIQCTEAGGDDFLSKPFSFGILKARIRAMERVRNLQRAVARKNEALSALIEKDQEEQKLAERLLSRAVNTRNAATGRYHHVQRPATTFSGDLVLSQYLPDGGLRILIADFTGHGLAAAIGAMPVSDIFHTMTLKGADDERVLSEINRKLYQLLPADRFMAAWLISISHTGTTLRWWNGGMPSGWMQTRHGLVELGSHSLPLGIMHPLPEQEHANYLQAEPTDRLLLMSDGLLETGTNPDGKMFEDTGFQKVLDCWSYGEPVMESLIQSLDDLRSGDPLDDITIVEIPLGSSEYTGPQLPKAALQQSGWEWSIELADARLDALPLLEEMLGPLGLLEGMHNHAGALQTIITELYTNALEHGVLKLESKMKSTPDGFELYYRERERRLAMPTPGWIKLSLSYQPSSGHGGRIRIMVRDSGSGFNDQQPEQTDASQPWGRGIKLVRDLCESVHYGHDGAEVVVTYAW</sequence>
<dbReference type="PANTHER" id="PTHR45339:SF1">
    <property type="entry name" value="HYBRID SIGNAL TRANSDUCTION HISTIDINE KINASE J"/>
    <property type="match status" value="1"/>
</dbReference>
<dbReference type="AlphaFoldDB" id="H8Z5S6"/>
<name>H8Z5S6_9GAMM</name>
<dbReference type="eggNOG" id="COG2208">
    <property type="taxonomic scope" value="Bacteria"/>
</dbReference>
<dbReference type="CDD" id="cd16936">
    <property type="entry name" value="HATPase_RsbW-like"/>
    <property type="match status" value="1"/>
</dbReference>
<dbReference type="Gene3D" id="3.60.40.10">
    <property type="entry name" value="PPM-type phosphatase domain"/>
    <property type="match status" value="1"/>
</dbReference>
<reference evidence="5 6" key="2">
    <citation type="submission" date="2011-11" db="EMBL/GenBank/DDBJ databases">
        <authorList>
            <consortium name="US DOE Joint Genome Institute"/>
            <person name="Lucas S."/>
            <person name="Han J."/>
            <person name="Lapidus A."/>
            <person name="Cheng J.-F."/>
            <person name="Goodwin L."/>
            <person name="Pitluck S."/>
            <person name="Peters L."/>
            <person name="Ovchinnikova G."/>
            <person name="Zhang X."/>
            <person name="Detter J.C."/>
            <person name="Han C."/>
            <person name="Tapia R."/>
            <person name="Land M."/>
            <person name="Hauser L."/>
            <person name="Kyrpides N."/>
            <person name="Ivanova N."/>
            <person name="Pagani I."/>
            <person name="Vogl K."/>
            <person name="Liu Z."/>
            <person name="Overmann J."/>
            <person name="Frigaard N.-U."/>
            <person name="Bryant D."/>
            <person name="Woyke T."/>
        </authorList>
    </citation>
    <scope>NUCLEOTIDE SEQUENCE [LARGE SCALE GENOMIC DNA]</scope>
    <source>
        <strain evidence="5 6">970</strain>
    </source>
</reference>
<evidence type="ECO:0000256" key="3">
    <source>
        <dbReference type="PROSITE-ProRule" id="PRU00169"/>
    </source>
</evidence>
<gene>
    <name evidence="5" type="ORF">Thi970DRAFT_03140</name>
</gene>
<dbReference type="InterPro" id="IPR001932">
    <property type="entry name" value="PPM-type_phosphatase-like_dom"/>
</dbReference>
<dbReference type="SUPFAM" id="SSF52172">
    <property type="entry name" value="CheY-like"/>
    <property type="match status" value="1"/>
</dbReference>
<keyword evidence="2" id="KW-0902">Two-component regulatory system</keyword>